<dbReference type="SUPFAM" id="SSF52540">
    <property type="entry name" value="P-loop containing nucleoside triphosphate hydrolases"/>
    <property type="match status" value="2"/>
</dbReference>
<evidence type="ECO:0000259" key="4">
    <source>
        <dbReference type="PROSITE" id="PS50893"/>
    </source>
</evidence>
<dbReference type="RefSeq" id="WP_307396731.1">
    <property type="nucleotide sequence ID" value="NZ_BAAADK010000032.1"/>
</dbReference>
<feature type="domain" description="ABC transporter" evidence="4">
    <location>
        <begin position="4"/>
        <end position="255"/>
    </location>
</feature>
<dbReference type="Gene3D" id="1.10.287.380">
    <property type="entry name" value="Valyl-tRNA synthetase, C-terminal domain"/>
    <property type="match status" value="1"/>
</dbReference>
<evidence type="ECO:0000313" key="6">
    <source>
        <dbReference type="Proteomes" id="UP001235840"/>
    </source>
</evidence>
<evidence type="ECO:0000256" key="1">
    <source>
        <dbReference type="ARBA" id="ARBA00022741"/>
    </source>
</evidence>
<gene>
    <name evidence="5" type="ORF">J2S11_003575</name>
</gene>
<reference evidence="5 6" key="1">
    <citation type="submission" date="2023-07" db="EMBL/GenBank/DDBJ databases">
        <title>Genomic Encyclopedia of Type Strains, Phase IV (KMG-IV): sequencing the most valuable type-strain genomes for metagenomic binning, comparative biology and taxonomic classification.</title>
        <authorList>
            <person name="Goeker M."/>
        </authorList>
    </citation>
    <scope>NUCLEOTIDE SEQUENCE [LARGE SCALE GENOMIC DNA]</scope>
    <source>
        <strain evidence="5 6">DSM 12751</strain>
    </source>
</reference>
<keyword evidence="1" id="KW-0547">Nucleotide-binding</keyword>
<keyword evidence="2 5" id="KW-0067">ATP-binding</keyword>
<dbReference type="InterPro" id="IPR003593">
    <property type="entry name" value="AAA+_ATPase"/>
</dbReference>
<dbReference type="InterPro" id="IPR037118">
    <property type="entry name" value="Val-tRNA_synth_C_sf"/>
</dbReference>
<dbReference type="Proteomes" id="UP001235840">
    <property type="component" value="Unassembled WGS sequence"/>
</dbReference>
<dbReference type="PANTHER" id="PTHR42855:SF1">
    <property type="entry name" value="ABC TRANSPORTER DOMAIN-CONTAINING PROTEIN"/>
    <property type="match status" value="1"/>
</dbReference>
<dbReference type="EMBL" id="JAUSTY010000018">
    <property type="protein sequence ID" value="MDQ0167648.1"/>
    <property type="molecule type" value="Genomic_DNA"/>
</dbReference>
<dbReference type="PROSITE" id="PS00211">
    <property type="entry name" value="ABC_TRANSPORTER_1"/>
    <property type="match status" value="1"/>
</dbReference>
<dbReference type="Pfam" id="PF00005">
    <property type="entry name" value="ABC_tran"/>
    <property type="match status" value="2"/>
</dbReference>
<organism evidence="5 6">
    <name type="scientific">Caldalkalibacillus horti</name>
    <dbReference type="NCBI Taxonomy" id="77523"/>
    <lineage>
        <taxon>Bacteria</taxon>
        <taxon>Bacillati</taxon>
        <taxon>Bacillota</taxon>
        <taxon>Bacilli</taxon>
        <taxon>Bacillales</taxon>
        <taxon>Bacillaceae</taxon>
        <taxon>Caldalkalibacillus</taxon>
    </lineage>
</organism>
<dbReference type="PROSITE" id="PS50893">
    <property type="entry name" value="ABC_TRANSPORTER_2"/>
    <property type="match status" value="2"/>
</dbReference>
<dbReference type="GO" id="GO:0005524">
    <property type="term" value="F:ATP binding"/>
    <property type="evidence" value="ECO:0007669"/>
    <property type="project" value="UniProtKB-KW"/>
</dbReference>
<feature type="coiled-coil region" evidence="3">
    <location>
        <begin position="531"/>
        <end position="640"/>
    </location>
</feature>
<dbReference type="InterPro" id="IPR003439">
    <property type="entry name" value="ABC_transporter-like_ATP-bd"/>
</dbReference>
<keyword evidence="6" id="KW-1185">Reference proteome</keyword>
<keyword evidence="3" id="KW-0175">Coiled coil</keyword>
<protein>
    <submittedName>
        <fullName evidence="5">ATP-binding cassette subfamily F protein uup</fullName>
    </submittedName>
</protein>
<dbReference type="SMART" id="SM00382">
    <property type="entry name" value="AAA"/>
    <property type="match status" value="2"/>
</dbReference>
<dbReference type="Gene3D" id="3.40.50.300">
    <property type="entry name" value="P-loop containing nucleotide triphosphate hydrolases"/>
    <property type="match status" value="2"/>
</dbReference>
<evidence type="ECO:0000256" key="3">
    <source>
        <dbReference type="SAM" id="Coils"/>
    </source>
</evidence>
<dbReference type="InterPro" id="IPR027417">
    <property type="entry name" value="P-loop_NTPase"/>
</dbReference>
<dbReference type="InterPro" id="IPR017871">
    <property type="entry name" value="ABC_transporter-like_CS"/>
</dbReference>
<comment type="caution">
    <text evidence="5">The sequence shown here is derived from an EMBL/GenBank/DDBJ whole genome shotgun (WGS) entry which is preliminary data.</text>
</comment>
<proteinExistence type="predicted"/>
<dbReference type="PANTHER" id="PTHR42855">
    <property type="entry name" value="ABC TRANSPORTER ATP-BINDING SUBUNIT"/>
    <property type="match status" value="1"/>
</dbReference>
<dbReference type="InterPro" id="IPR032781">
    <property type="entry name" value="ABC_tran_Xtn"/>
</dbReference>
<feature type="domain" description="ABC transporter" evidence="4">
    <location>
        <begin position="319"/>
        <end position="537"/>
    </location>
</feature>
<sequence>MSIFSAEKLYKTYGDKILLNHISFSFAEKQRVGLIGVNGTGKTTLLNVIAKLDSVEEGAFQHAKDFTLEYLAQKPLLDEALTVLEHIYFGDSDTMVALREYEQALLELERDPENEDKVKRLLKKQQKMDQFDAWEANTQAKTILTKLGITDFEKKIQELSGGQKKRVALAKALISPADLLLLDEPTNHLDHETIEWLEGYLSQYPGALLLVTHDRYFLNRVTNHIFELDHGDLYVYEGNYEVFLEKKAEREDREAASESKRQNLLRRELAWLKRGAKARTTKQKARIQRAEQLQEQKGKEINDPVEMNIGSARLGKKVLELKEIGVSFAGKPLFTPFSYLVTPKQRLGIVGPNGSGKTTLLNIMAGRIETDEGQLDVGETVKIGYYTQENVEMDESLRVIEYVREVAEVIHTADGVAVSAEQMLERFLFPRPSQWNYIQRLSGGEKRRLYLLQVLMQQPNVLFLDEPTNDLDIQTLSVLEDYLEQFSGVVITVSHDRYFLDRVVDELITFEKDTHGQNSLHSFMGSYSEYLEASKERKELLEADRRELKKQTQKVEYEQAPPVKLKLSFKEQKEWDQIESVITELEQRLEQLEQEIIQAGSDSMKVNELYEEQTKVTEELEQAMERWTELSMLIEEIEKRKTR</sequence>
<evidence type="ECO:0000256" key="2">
    <source>
        <dbReference type="ARBA" id="ARBA00022840"/>
    </source>
</evidence>
<accession>A0ABT9W320</accession>
<evidence type="ECO:0000313" key="5">
    <source>
        <dbReference type="EMBL" id="MDQ0167648.1"/>
    </source>
</evidence>
<dbReference type="InterPro" id="IPR032524">
    <property type="entry name" value="ABC_tran_C"/>
</dbReference>
<dbReference type="Pfam" id="PF16326">
    <property type="entry name" value="ABC_tran_CTD"/>
    <property type="match status" value="1"/>
</dbReference>
<dbReference type="Pfam" id="PF12848">
    <property type="entry name" value="ABC_tran_Xtn"/>
    <property type="match status" value="1"/>
</dbReference>
<name>A0ABT9W320_9BACI</name>
<dbReference type="CDD" id="cd03221">
    <property type="entry name" value="ABCF_EF-3"/>
    <property type="match status" value="2"/>
</dbReference>
<dbReference type="InterPro" id="IPR051309">
    <property type="entry name" value="ABCF_ATPase"/>
</dbReference>